<reference evidence="5 6" key="1">
    <citation type="submission" date="2017-12" db="EMBL/GenBank/DDBJ databases">
        <title>Phylogenetic diversity of female urinary microbiome.</title>
        <authorList>
            <person name="Thomas-White K."/>
            <person name="Wolfe A.J."/>
        </authorList>
    </citation>
    <scope>NUCLEOTIDE SEQUENCE [LARGE SCALE GENOMIC DNA]</scope>
    <source>
        <strain evidence="5 6">UMB0319</strain>
    </source>
</reference>
<feature type="compositionally biased region" description="Low complexity" evidence="1">
    <location>
        <begin position="133"/>
        <end position="147"/>
    </location>
</feature>
<keyword evidence="2" id="KW-0812">Transmembrane</keyword>
<evidence type="ECO:0000256" key="3">
    <source>
        <dbReference type="SAM" id="SignalP"/>
    </source>
</evidence>
<feature type="region of interest" description="Disordered" evidence="1">
    <location>
        <begin position="119"/>
        <end position="161"/>
    </location>
</feature>
<feature type="domain" description="LppM" evidence="4">
    <location>
        <begin position="13"/>
        <end position="207"/>
    </location>
</feature>
<evidence type="ECO:0000259" key="4">
    <source>
        <dbReference type="Pfam" id="PF21946"/>
    </source>
</evidence>
<protein>
    <recommendedName>
        <fullName evidence="4">LppM domain-containing protein</fullName>
    </recommendedName>
</protein>
<evidence type="ECO:0000313" key="6">
    <source>
        <dbReference type="Proteomes" id="UP000234778"/>
    </source>
</evidence>
<feature type="signal peptide" evidence="3">
    <location>
        <begin position="1"/>
        <end position="15"/>
    </location>
</feature>
<dbReference type="InterPro" id="IPR053807">
    <property type="entry name" value="LppM"/>
</dbReference>
<evidence type="ECO:0000256" key="1">
    <source>
        <dbReference type="SAM" id="MobiDB-lite"/>
    </source>
</evidence>
<evidence type="ECO:0000313" key="5">
    <source>
        <dbReference type="EMBL" id="PKY98105.1"/>
    </source>
</evidence>
<name>A0A2I1KR41_9ACTO</name>
<keyword evidence="2" id="KW-0472">Membrane</keyword>
<dbReference type="AlphaFoldDB" id="A0A2I1KR41"/>
<feature type="transmembrane region" description="Helical" evidence="2">
    <location>
        <begin position="222"/>
        <end position="242"/>
    </location>
</feature>
<keyword evidence="2" id="KW-1133">Transmembrane helix</keyword>
<accession>A0A2I1KR41</accession>
<sequence length="253" mass="25164">MVPLMLALASCTAHMDMTISPSGTYDVTLEMRDTTGTVLSADTDCSSLADPSLVGSSSGTVSAESIGSADDDAGPGCRVTIRGVEVSQSSEATGTAALVTRDGDLYVVDLTGLAASVTGGADPAAPTQEPDDAASAPATPSPGTSAAEQAAPQATSSPTDSLAGVVDARVSITFPGAVVDAGGGSVHGSTVTWTDTSALTAGVRATGHATTNEGLSWWERHATTLIACVGGAGVLLGVAAVWRWRRSRRGARS</sequence>
<organism evidence="5 6">
    <name type="scientific">Actinomyces urogenitalis</name>
    <dbReference type="NCBI Taxonomy" id="103621"/>
    <lineage>
        <taxon>Bacteria</taxon>
        <taxon>Bacillati</taxon>
        <taxon>Actinomycetota</taxon>
        <taxon>Actinomycetes</taxon>
        <taxon>Actinomycetales</taxon>
        <taxon>Actinomycetaceae</taxon>
        <taxon>Actinomyces</taxon>
    </lineage>
</organism>
<gene>
    <name evidence="5" type="ORF">CYJ26_09225</name>
</gene>
<dbReference type="Proteomes" id="UP000234778">
    <property type="component" value="Unassembled WGS sequence"/>
</dbReference>
<dbReference type="Pfam" id="PF21946">
    <property type="entry name" value="LppM"/>
    <property type="match status" value="1"/>
</dbReference>
<proteinExistence type="predicted"/>
<feature type="chain" id="PRO_5038989576" description="LppM domain-containing protein" evidence="3">
    <location>
        <begin position="16"/>
        <end position="253"/>
    </location>
</feature>
<comment type="caution">
    <text evidence="5">The sequence shown here is derived from an EMBL/GenBank/DDBJ whole genome shotgun (WGS) entry which is preliminary data.</text>
</comment>
<evidence type="ECO:0000256" key="2">
    <source>
        <dbReference type="SAM" id="Phobius"/>
    </source>
</evidence>
<dbReference type="EMBL" id="PKHA01000011">
    <property type="protein sequence ID" value="PKY98105.1"/>
    <property type="molecule type" value="Genomic_DNA"/>
</dbReference>
<keyword evidence="3" id="KW-0732">Signal</keyword>